<dbReference type="NCBIfam" id="TIGR04056">
    <property type="entry name" value="OMP_RagA_SusC"/>
    <property type="match status" value="1"/>
</dbReference>
<keyword evidence="5 9" id="KW-0798">TonB box</keyword>
<evidence type="ECO:0000256" key="9">
    <source>
        <dbReference type="RuleBase" id="RU003357"/>
    </source>
</evidence>
<dbReference type="Proteomes" id="UP000263900">
    <property type="component" value="Chromosome"/>
</dbReference>
<evidence type="ECO:0000256" key="4">
    <source>
        <dbReference type="ARBA" id="ARBA00022692"/>
    </source>
</evidence>
<keyword evidence="3 8" id="KW-1134">Transmembrane beta strand</keyword>
<dbReference type="InterPro" id="IPR039426">
    <property type="entry name" value="TonB-dep_rcpt-like"/>
</dbReference>
<comment type="similarity">
    <text evidence="8 9">Belongs to the TonB-dependent receptor family.</text>
</comment>
<accession>A0A3B7MLU4</accession>
<evidence type="ECO:0000256" key="10">
    <source>
        <dbReference type="SAM" id="SignalP"/>
    </source>
</evidence>
<feature type="domain" description="TonB-dependent receptor-like beta-barrel" evidence="11">
    <location>
        <begin position="425"/>
        <end position="1000"/>
    </location>
</feature>
<dbReference type="InterPro" id="IPR036942">
    <property type="entry name" value="Beta-barrel_TonB_sf"/>
</dbReference>
<keyword evidence="4 8" id="KW-0812">Transmembrane</keyword>
<dbReference type="NCBIfam" id="TIGR04057">
    <property type="entry name" value="SusC_RagA_signa"/>
    <property type="match status" value="1"/>
</dbReference>
<keyword evidence="2 8" id="KW-0813">Transport</keyword>
<feature type="signal peptide" evidence="10">
    <location>
        <begin position="1"/>
        <end position="28"/>
    </location>
</feature>
<dbReference type="FunFam" id="2.170.130.10:FF:000008">
    <property type="entry name" value="SusC/RagA family TonB-linked outer membrane protein"/>
    <property type="match status" value="1"/>
</dbReference>
<evidence type="ECO:0000259" key="11">
    <source>
        <dbReference type="Pfam" id="PF00593"/>
    </source>
</evidence>
<dbReference type="PROSITE" id="PS52016">
    <property type="entry name" value="TONB_DEPENDENT_REC_3"/>
    <property type="match status" value="1"/>
</dbReference>
<evidence type="ECO:0000256" key="5">
    <source>
        <dbReference type="ARBA" id="ARBA00023077"/>
    </source>
</evidence>
<keyword evidence="10" id="KW-0732">Signal</keyword>
<dbReference type="Pfam" id="PF07715">
    <property type="entry name" value="Plug"/>
    <property type="match status" value="1"/>
</dbReference>
<name>A0A3B7MLU4_9BACT</name>
<proteinExistence type="inferred from homology"/>
<sequence>MRTYSSNEMLAALLTCFLLLSLSIQGTAQVATAARAISGKVIASGKPIAGATVAVKGTSDQVATNAAGQFNLSLPPGKDTLLVSHVGYATQDVVPGGRNSLTIELIPNNEELSQVVVIAYGTVKKSDLTGSVVSVKADELKAVPATSFDQALQGRAAGVQVTQVSGKPGAEASIRIRGTSSINAANEPLYVIDGMLVSSDGGDLSAGVTRGPRLSALSSINPSDIESIEILKDASATAMYGSRGTNGVVLITTKRGKSGKGQVNVDVYHAYQQVANKLKLLNAAEYANMVNDAKLNAGLTPIYVNPKNLGKGTDWQDELFRVAPMSNYNVSVSGGDDKTKYALSGSLFMQDGIIINSDFKRYSFRANIDRAINDKLTVGTNLSYSRVNSKGVLTNGADIVPGVTTGAMLFNPVLPVYDDSNPAANGGYTYENDRGKVLGNPVAEAKEYISNTTLSRILGNVYAKYAFNKQFEFRTSFGIDGFSNDEGSFGPNFLKRTQASKGEASIAKSDGMTWLNENTLTYNNTFGNKHRVNAVVGYTMQQFNNDKLTTIAFDFPDNRTGYHNIYAALKPQKPVNSESSWSMISYLSRVNYTFNNKYLFTLTGRVDGSSKFGANNKYAFFPSAAFAWRISDEEFMKNISSISDLKFRTSYGVIGNQAIPPYLSLALVGPFGEGVFNSPNGSEVYTGQEPLSYVNPDLKWETTRQLDIGIDLGLLNNRITITADYYKKKTFDLLLSTPIPSTSGFGTTVLNIGNIENHGFDLDIRTVNTKGVVSWNSAINFSVNRNKITNLNSKNDIPMLGGTILRPGEPVGTFYGYIFDGIFQTDAEAASSPVLIGQEPNSPNVASRAKAGDRKYRDINGDKKITEADRTIIGYAQPKFTWGFSNSVSYASFDLNVFFQGSQGNKVANLNNLDLLNMTGENNVLADAGLNRWTPTNPSNQYPRALAAGSRDVGIFSSNIVEDASYLRLKNITLAYNFNSKLLQRIKVRNLRVYASATNLFTITDYSGYDPEANTYGQNTTQFGIDRGGYPQSKVYLIGLNLGF</sequence>
<dbReference type="InterPro" id="IPR000531">
    <property type="entry name" value="Beta-barrel_TonB"/>
</dbReference>
<keyword evidence="7 8" id="KW-0998">Cell outer membrane</keyword>
<dbReference type="RefSeq" id="WP_119049823.1">
    <property type="nucleotide sequence ID" value="NZ_CP032157.1"/>
</dbReference>
<dbReference type="OrthoDB" id="9768177at2"/>
<dbReference type="EMBL" id="CP032157">
    <property type="protein sequence ID" value="AXY73936.1"/>
    <property type="molecule type" value="Genomic_DNA"/>
</dbReference>
<dbReference type="SUPFAM" id="SSF49464">
    <property type="entry name" value="Carboxypeptidase regulatory domain-like"/>
    <property type="match status" value="1"/>
</dbReference>
<evidence type="ECO:0000256" key="7">
    <source>
        <dbReference type="ARBA" id="ARBA00023237"/>
    </source>
</evidence>
<dbReference type="SUPFAM" id="SSF56935">
    <property type="entry name" value="Porins"/>
    <property type="match status" value="1"/>
</dbReference>
<comment type="subcellular location">
    <subcellularLocation>
        <location evidence="1 8">Cell outer membrane</location>
        <topology evidence="1 8">Multi-pass membrane protein</topology>
    </subcellularLocation>
</comment>
<evidence type="ECO:0000256" key="1">
    <source>
        <dbReference type="ARBA" id="ARBA00004571"/>
    </source>
</evidence>
<reference evidence="13 14" key="1">
    <citation type="submission" date="2018-09" db="EMBL/GenBank/DDBJ databases">
        <title>Genome sequencing of strain 6GH32-13.</title>
        <authorList>
            <person name="Weon H.-Y."/>
            <person name="Heo J."/>
            <person name="Kwon S.-W."/>
        </authorList>
    </citation>
    <scope>NUCLEOTIDE SEQUENCE [LARGE SCALE GENOMIC DNA]</scope>
    <source>
        <strain evidence="13 14">5GH32-13</strain>
    </source>
</reference>
<evidence type="ECO:0000313" key="13">
    <source>
        <dbReference type="EMBL" id="AXY73936.1"/>
    </source>
</evidence>
<dbReference type="Pfam" id="PF00593">
    <property type="entry name" value="TonB_dep_Rec_b-barrel"/>
    <property type="match status" value="1"/>
</dbReference>
<dbReference type="InterPro" id="IPR023996">
    <property type="entry name" value="TonB-dep_OMP_SusC/RagA"/>
</dbReference>
<dbReference type="Gene3D" id="2.40.170.20">
    <property type="entry name" value="TonB-dependent receptor, beta-barrel domain"/>
    <property type="match status" value="1"/>
</dbReference>
<evidence type="ECO:0000313" key="14">
    <source>
        <dbReference type="Proteomes" id="UP000263900"/>
    </source>
</evidence>
<dbReference type="Pfam" id="PF13715">
    <property type="entry name" value="CarbopepD_reg_2"/>
    <property type="match status" value="1"/>
</dbReference>
<dbReference type="InterPro" id="IPR037066">
    <property type="entry name" value="Plug_dom_sf"/>
</dbReference>
<evidence type="ECO:0000256" key="3">
    <source>
        <dbReference type="ARBA" id="ARBA00022452"/>
    </source>
</evidence>
<dbReference type="KEGG" id="pseg:D3H65_08050"/>
<keyword evidence="6 8" id="KW-0472">Membrane</keyword>
<dbReference type="InterPro" id="IPR008969">
    <property type="entry name" value="CarboxyPept-like_regulatory"/>
</dbReference>
<dbReference type="InterPro" id="IPR012910">
    <property type="entry name" value="Plug_dom"/>
</dbReference>
<evidence type="ECO:0000259" key="12">
    <source>
        <dbReference type="Pfam" id="PF07715"/>
    </source>
</evidence>
<dbReference type="InterPro" id="IPR023997">
    <property type="entry name" value="TonB-dep_OMP_SusC/RagA_CS"/>
</dbReference>
<organism evidence="13 14">
    <name type="scientific">Paraflavitalea soli</name>
    <dbReference type="NCBI Taxonomy" id="2315862"/>
    <lineage>
        <taxon>Bacteria</taxon>
        <taxon>Pseudomonadati</taxon>
        <taxon>Bacteroidota</taxon>
        <taxon>Chitinophagia</taxon>
        <taxon>Chitinophagales</taxon>
        <taxon>Chitinophagaceae</taxon>
        <taxon>Paraflavitalea</taxon>
    </lineage>
</organism>
<feature type="domain" description="TonB-dependent receptor plug" evidence="12">
    <location>
        <begin position="125"/>
        <end position="248"/>
    </location>
</feature>
<evidence type="ECO:0000256" key="2">
    <source>
        <dbReference type="ARBA" id="ARBA00022448"/>
    </source>
</evidence>
<evidence type="ECO:0000256" key="6">
    <source>
        <dbReference type="ARBA" id="ARBA00023136"/>
    </source>
</evidence>
<feature type="chain" id="PRO_5017633477" evidence="10">
    <location>
        <begin position="29"/>
        <end position="1044"/>
    </location>
</feature>
<keyword evidence="14" id="KW-1185">Reference proteome</keyword>
<dbReference type="Gene3D" id="2.170.130.10">
    <property type="entry name" value="TonB-dependent receptor, plug domain"/>
    <property type="match status" value="1"/>
</dbReference>
<keyword evidence="13" id="KW-0675">Receptor</keyword>
<protein>
    <submittedName>
        <fullName evidence="13">TonB-dependent receptor</fullName>
    </submittedName>
</protein>
<dbReference type="AlphaFoldDB" id="A0A3B7MLU4"/>
<dbReference type="Gene3D" id="2.60.40.1120">
    <property type="entry name" value="Carboxypeptidase-like, regulatory domain"/>
    <property type="match status" value="1"/>
</dbReference>
<dbReference type="GO" id="GO:0009279">
    <property type="term" value="C:cell outer membrane"/>
    <property type="evidence" value="ECO:0007669"/>
    <property type="project" value="UniProtKB-SubCell"/>
</dbReference>
<gene>
    <name evidence="13" type="ORF">D3H65_08050</name>
</gene>
<evidence type="ECO:0000256" key="8">
    <source>
        <dbReference type="PROSITE-ProRule" id="PRU01360"/>
    </source>
</evidence>